<dbReference type="GO" id="GO:0005524">
    <property type="term" value="F:ATP binding"/>
    <property type="evidence" value="ECO:0007669"/>
    <property type="project" value="UniProtKB-KW"/>
</dbReference>
<dbReference type="NCBIfam" id="NF004012">
    <property type="entry name" value="PRK05477.1-2"/>
    <property type="match status" value="1"/>
</dbReference>
<keyword evidence="6 11" id="KW-0067">ATP-binding</keyword>
<protein>
    <recommendedName>
        <fullName evidence="3 11">Aspartyl/glutamyl-tRNA(Asn/Gln) amidotransferase subunit B</fullName>
        <shortName evidence="11">Asp/Glu-ADT subunit B</shortName>
        <ecNumber evidence="11">6.3.5.-</ecNumber>
    </recommendedName>
</protein>
<name>A0A1A9I9I0_9BACT</name>
<dbReference type="Proteomes" id="UP000077667">
    <property type="component" value="Chromosome"/>
</dbReference>
<dbReference type="STRING" id="1176587.A8C56_22460"/>
<dbReference type="EMBL" id="CP015772">
    <property type="protein sequence ID" value="ANH83380.1"/>
    <property type="molecule type" value="Genomic_DNA"/>
</dbReference>
<proteinExistence type="inferred from homology"/>
<dbReference type="EC" id="6.3.5.-" evidence="11"/>
<dbReference type="OrthoDB" id="9804078at2"/>
<dbReference type="GO" id="GO:0006412">
    <property type="term" value="P:translation"/>
    <property type="evidence" value="ECO:0007669"/>
    <property type="project" value="UniProtKB-UniRule"/>
</dbReference>
<dbReference type="SUPFAM" id="SSF89095">
    <property type="entry name" value="GatB/YqeY motif"/>
    <property type="match status" value="1"/>
</dbReference>
<organism evidence="13 14">
    <name type="scientific">Niabella ginsenosidivorans</name>
    <dbReference type="NCBI Taxonomy" id="1176587"/>
    <lineage>
        <taxon>Bacteria</taxon>
        <taxon>Pseudomonadati</taxon>
        <taxon>Bacteroidota</taxon>
        <taxon>Chitinophagia</taxon>
        <taxon>Chitinophagales</taxon>
        <taxon>Chitinophagaceae</taxon>
        <taxon>Niabella</taxon>
    </lineage>
</organism>
<dbReference type="InterPro" id="IPR023168">
    <property type="entry name" value="GatB_Yqey_C_2"/>
</dbReference>
<dbReference type="GO" id="GO:0050567">
    <property type="term" value="F:glutaminyl-tRNA synthase (glutamine-hydrolyzing) activity"/>
    <property type="evidence" value="ECO:0007669"/>
    <property type="project" value="UniProtKB-UniRule"/>
</dbReference>
<sequence>MDLSEKYEVVIGLEVHAQLLTSSKLFCGDSIAFGAPPNTHVSPITLAHPGSLPKMNEKAIEYAVKLGLACHCDIEQKNYFARKNYFYPDLPKGYQISQHTTPICKNGFITVKTSSGTKNIRLNRIHMEEDAGKSLHDVDAYNTAVDYNRAGTPLVEIVTEPDIRSSEEAFAYITELRKLVRYLEVCDGNMEEGSLRCDANISVRLKGAEKLGTKVEVKNLNSIRNVKKAIDFEAERLMNLLEKGATIRQQTRSFDAGSGTTFAIRDKEDAEDYRYFPDPDLPPFDLKDAYIAAIRSRIPALPAERIQRYTLEYQLPEYDAQVITEEREVADYFEAIIQQCSNYKAAANWMLGPVKNWLNEHNTPISCFPIKPDQIAGLVDVVGSGKVSFSIASTKLFQLLLQHPDETPLALAEKNNLIQQSATADLEPVVNAVLERLADKVIAYKKGKKGLLALFVGEVMKQTKGKADPKKTNELLLEKLK</sequence>
<comment type="similarity">
    <text evidence="1 11">Belongs to the GatB/GatE family. GatB subfamily.</text>
</comment>
<evidence type="ECO:0000256" key="8">
    <source>
        <dbReference type="ARBA" id="ARBA00024799"/>
    </source>
</evidence>
<dbReference type="Gene3D" id="1.10.150.380">
    <property type="entry name" value="GatB domain, N-terminal subdomain"/>
    <property type="match status" value="1"/>
</dbReference>
<evidence type="ECO:0000313" key="13">
    <source>
        <dbReference type="EMBL" id="ANH83380.1"/>
    </source>
</evidence>
<accession>A0A1A9I9I0</accession>
<comment type="subunit">
    <text evidence="2 11">Heterotrimer of A, B and C subunits.</text>
</comment>
<keyword evidence="4 11" id="KW-0436">Ligase</keyword>
<dbReference type="GO" id="GO:0050566">
    <property type="term" value="F:asparaginyl-tRNA synthase (glutamine-hydrolyzing) activity"/>
    <property type="evidence" value="ECO:0007669"/>
    <property type="project" value="RHEA"/>
</dbReference>
<dbReference type="GO" id="GO:0016740">
    <property type="term" value="F:transferase activity"/>
    <property type="evidence" value="ECO:0007669"/>
    <property type="project" value="UniProtKB-KW"/>
</dbReference>
<evidence type="ECO:0000259" key="12">
    <source>
        <dbReference type="SMART" id="SM00845"/>
    </source>
</evidence>
<dbReference type="Gene3D" id="1.10.10.410">
    <property type="match status" value="1"/>
</dbReference>
<dbReference type="NCBIfam" id="NF004014">
    <property type="entry name" value="PRK05477.1-4"/>
    <property type="match status" value="1"/>
</dbReference>
<dbReference type="InterPro" id="IPR014746">
    <property type="entry name" value="Gln_synth/guanido_kin_cat_dom"/>
</dbReference>
<dbReference type="InterPro" id="IPR017958">
    <property type="entry name" value="Gln-tRNA_amidoTrfase_suB_CS"/>
</dbReference>
<feature type="domain" description="Asn/Gln amidotransferase" evidence="12">
    <location>
        <begin position="331"/>
        <end position="480"/>
    </location>
</feature>
<evidence type="ECO:0000256" key="9">
    <source>
        <dbReference type="ARBA" id="ARBA00047380"/>
    </source>
</evidence>
<dbReference type="Pfam" id="PF02934">
    <property type="entry name" value="GatB_N"/>
    <property type="match status" value="1"/>
</dbReference>
<evidence type="ECO:0000256" key="6">
    <source>
        <dbReference type="ARBA" id="ARBA00022840"/>
    </source>
</evidence>
<keyword evidence="13" id="KW-0808">Transferase</keyword>
<evidence type="ECO:0000256" key="2">
    <source>
        <dbReference type="ARBA" id="ARBA00011123"/>
    </source>
</evidence>
<dbReference type="FunFam" id="1.10.10.410:FF:000001">
    <property type="entry name" value="Aspartyl/glutamyl-tRNA(Asn/Gln) amidotransferase subunit B"/>
    <property type="match status" value="1"/>
</dbReference>
<comment type="catalytic activity">
    <reaction evidence="10 11">
        <text>L-glutamyl-tRNA(Gln) + L-glutamine + ATP + H2O = L-glutaminyl-tRNA(Gln) + L-glutamate + ADP + phosphate + H(+)</text>
        <dbReference type="Rhea" id="RHEA:17521"/>
        <dbReference type="Rhea" id="RHEA-COMP:9681"/>
        <dbReference type="Rhea" id="RHEA-COMP:9684"/>
        <dbReference type="ChEBI" id="CHEBI:15377"/>
        <dbReference type="ChEBI" id="CHEBI:15378"/>
        <dbReference type="ChEBI" id="CHEBI:29985"/>
        <dbReference type="ChEBI" id="CHEBI:30616"/>
        <dbReference type="ChEBI" id="CHEBI:43474"/>
        <dbReference type="ChEBI" id="CHEBI:58359"/>
        <dbReference type="ChEBI" id="CHEBI:78520"/>
        <dbReference type="ChEBI" id="CHEBI:78521"/>
        <dbReference type="ChEBI" id="CHEBI:456216"/>
    </reaction>
</comment>
<dbReference type="InterPro" id="IPR003789">
    <property type="entry name" value="Asn/Gln_tRNA_amidoTrase-B-like"/>
</dbReference>
<keyword evidence="5 11" id="KW-0547">Nucleotide-binding</keyword>
<dbReference type="InterPro" id="IPR004413">
    <property type="entry name" value="GatB"/>
</dbReference>
<dbReference type="PANTHER" id="PTHR11659">
    <property type="entry name" value="GLUTAMYL-TRNA GLN AMIDOTRANSFERASE SUBUNIT B MITOCHONDRIAL AND PROKARYOTIC PET112-RELATED"/>
    <property type="match status" value="1"/>
</dbReference>
<dbReference type="NCBIfam" id="TIGR00133">
    <property type="entry name" value="gatB"/>
    <property type="match status" value="1"/>
</dbReference>
<dbReference type="PROSITE" id="PS01234">
    <property type="entry name" value="GATB"/>
    <property type="match status" value="1"/>
</dbReference>
<gene>
    <name evidence="11 13" type="primary">gatB</name>
    <name evidence="13" type="ORF">A8C56_22460</name>
</gene>
<comment type="catalytic activity">
    <reaction evidence="9 11">
        <text>L-aspartyl-tRNA(Asn) + L-glutamine + ATP + H2O = L-asparaginyl-tRNA(Asn) + L-glutamate + ADP + phosphate + 2 H(+)</text>
        <dbReference type="Rhea" id="RHEA:14513"/>
        <dbReference type="Rhea" id="RHEA-COMP:9674"/>
        <dbReference type="Rhea" id="RHEA-COMP:9677"/>
        <dbReference type="ChEBI" id="CHEBI:15377"/>
        <dbReference type="ChEBI" id="CHEBI:15378"/>
        <dbReference type="ChEBI" id="CHEBI:29985"/>
        <dbReference type="ChEBI" id="CHEBI:30616"/>
        <dbReference type="ChEBI" id="CHEBI:43474"/>
        <dbReference type="ChEBI" id="CHEBI:58359"/>
        <dbReference type="ChEBI" id="CHEBI:78515"/>
        <dbReference type="ChEBI" id="CHEBI:78516"/>
        <dbReference type="ChEBI" id="CHEBI:456216"/>
    </reaction>
</comment>
<dbReference type="InterPro" id="IPR042114">
    <property type="entry name" value="GatB_C_1"/>
</dbReference>
<dbReference type="HAMAP" id="MF_00121">
    <property type="entry name" value="GatB"/>
    <property type="match status" value="1"/>
</dbReference>
<evidence type="ECO:0000256" key="11">
    <source>
        <dbReference type="HAMAP-Rule" id="MF_00121"/>
    </source>
</evidence>
<keyword evidence="7 11" id="KW-0648">Protein biosynthesis</keyword>
<dbReference type="InterPro" id="IPR017959">
    <property type="entry name" value="Asn/Gln-tRNA_amidoTrfase_suB/E"/>
</dbReference>
<dbReference type="SMART" id="SM00845">
    <property type="entry name" value="GatB_Yqey"/>
    <property type="match status" value="1"/>
</dbReference>
<dbReference type="Pfam" id="PF02637">
    <property type="entry name" value="GatB_Yqey"/>
    <property type="match status" value="1"/>
</dbReference>
<keyword evidence="14" id="KW-1185">Reference proteome</keyword>
<dbReference type="InterPro" id="IPR006075">
    <property type="entry name" value="Asn/Gln-tRNA_Trfase_suB/E_cat"/>
</dbReference>
<evidence type="ECO:0000256" key="10">
    <source>
        <dbReference type="ARBA" id="ARBA00047913"/>
    </source>
</evidence>
<evidence type="ECO:0000313" key="14">
    <source>
        <dbReference type="Proteomes" id="UP000077667"/>
    </source>
</evidence>
<dbReference type="InterPro" id="IPR018027">
    <property type="entry name" value="Asn/Gln_amidotransferase"/>
</dbReference>
<evidence type="ECO:0000256" key="5">
    <source>
        <dbReference type="ARBA" id="ARBA00022741"/>
    </source>
</evidence>
<dbReference type="SUPFAM" id="SSF55931">
    <property type="entry name" value="Glutamine synthetase/guanido kinase"/>
    <property type="match status" value="1"/>
</dbReference>
<reference evidence="13 14" key="1">
    <citation type="submission" date="2016-05" db="EMBL/GenBank/DDBJ databases">
        <title>Niabella ginsenosidivorans BS26 whole genome sequencing.</title>
        <authorList>
            <person name="Im W.T."/>
            <person name="Siddiqi M.Z."/>
        </authorList>
    </citation>
    <scope>NUCLEOTIDE SEQUENCE [LARGE SCALE GENOMIC DNA]</scope>
    <source>
        <strain evidence="13 14">BS26</strain>
    </source>
</reference>
<dbReference type="KEGG" id="nia:A8C56_22460"/>
<comment type="function">
    <text evidence="8 11">Allows the formation of correctly charged Asn-tRNA(Asn) or Gln-tRNA(Gln) through the transamidation of misacylated Asp-tRNA(Asn) or Glu-tRNA(Gln) in organisms which lack either or both of asparaginyl-tRNA or glutaminyl-tRNA synthetases. The reaction takes place in the presence of glutamine and ATP through an activated phospho-Asp-tRNA(Asn) or phospho-Glu-tRNA(Gln).</text>
</comment>
<evidence type="ECO:0000256" key="7">
    <source>
        <dbReference type="ARBA" id="ARBA00022917"/>
    </source>
</evidence>
<evidence type="ECO:0000256" key="3">
    <source>
        <dbReference type="ARBA" id="ARBA00016923"/>
    </source>
</evidence>
<dbReference type="AlphaFoldDB" id="A0A1A9I9I0"/>
<dbReference type="RefSeq" id="WP_067760890.1">
    <property type="nucleotide sequence ID" value="NZ_CP015772.1"/>
</dbReference>
<evidence type="ECO:0000256" key="4">
    <source>
        <dbReference type="ARBA" id="ARBA00022598"/>
    </source>
</evidence>
<evidence type="ECO:0000256" key="1">
    <source>
        <dbReference type="ARBA" id="ARBA00005306"/>
    </source>
</evidence>